<keyword evidence="9" id="KW-0812">Transmembrane</keyword>
<evidence type="ECO:0000256" key="6">
    <source>
        <dbReference type="ARBA" id="ARBA00022777"/>
    </source>
</evidence>
<evidence type="ECO:0000259" key="12">
    <source>
        <dbReference type="PROSITE" id="PS50113"/>
    </source>
</evidence>
<dbReference type="InterPro" id="IPR036890">
    <property type="entry name" value="HATPase_C_sf"/>
</dbReference>
<keyword evidence="6" id="KW-0418">Kinase</keyword>
<dbReference type="PROSITE" id="PS50109">
    <property type="entry name" value="HIS_KIN"/>
    <property type="match status" value="1"/>
</dbReference>
<dbReference type="Gene3D" id="1.10.287.130">
    <property type="match status" value="1"/>
</dbReference>
<dbReference type="Proteomes" id="UP000178082">
    <property type="component" value="Unassembled WGS sequence"/>
</dbReference>
<feature type="domain" description="PAC" evidence="12">
    <location>
        <begin position="422"/>
        <end position="474"/>
    </location>
</feature>
<dbReference type="Gene3D" id="3.30.565.10">
    <property type="entry name" value="Histidine kinase-like ATPase, C-terminal domain"/>
    <property type="match status" value="1"/>
</dbReference>
<evidence type="ECO:0000256" key="2">
    <source>
        <dbReference type="ARBA" id="ARBA00012438"/>
    </source>
</evidence>
<dbReference type="EC" id="2.7.13.3" evidence="2"/>
<dbReference type="CDD" id="cd00082">
    <property type="entry name" value="HisKA"/>
    <property type="match status" value="1"/>
</dbReference>
<dbReference type="PROSITE" id="PS50113">
    <property type="entry name" value="PAC"/>
    <property type="match status" value="1"/>
</dbReference>
<sequence length="718" mass="79737">MTLILFISIILHVFLGTFVYFKDRKALPNKIFGLWMLATVLVGISTFCQGTAKTAETAAMANPAILGFAFIFTSVLILLVSSIYYPRFISTPKYVVPFMVFAIVFPLLPLIDYCAGTNLITKGVAVEDSAYVIIIGEYRFVILTFHAVSMILMIFLLSMGFKNGSASKRKQIVMISIAYLITFMTLSVTHSISNQLMRRIFVDSATLTLTLCFTYFIIKHRMFSPIEAGLGQAIRNMRDGLIVLDKSGRILKFNQASQNIFGFTKDVLNKDIFDFFSCYQGLSEGIKAEETEFDYIITNPSSVSGSSGSENTKAVNVSKTRVLNDNNEYCGSLIIAKDITKRKRMEKEIVEKKEFLEKVIETSADGIVITHKGGIIINVNKAIKKLVEREDGELIGEHIGILNPEGNQESLIEQLYKTGYISNYECKLKTKSGNYIPVEGSYSLLYDKNGEVIGSVCMMRDIRQRKELESQILQTNKLAAIGELAAGVAHELNNPLAGILGYSQLINQKIEKKGIENIAKEDIMKIVDYHKCIEKESIRCKTIVQNLLKFSRKSKVEFGFVDINTVLDEAVTFTEHQLQLCNVKLIKNLDEGVPEIYGNSAQLQQVFTNMIINAKKAMSEGGTLSISSKYINGNGSGVDMVKIEFSDTGCGIAPEHLGKIFDPFFTTRKIGEGTGLGLSISYGIVKEHHGDIKVESEHNKGTVFTICLPAEQKNTSAS</sequence>
<feature type="transmembrane region" description="Helical" evidence="9">
    <location>
        <begin position="140"/>
        <end position="160"/>
    </location>
</feature>
<feature type="transmembrane region" description="Helical" evidence="9">
    <location>
        <begin position="98"/>
        <end position="120"/>
    </location>
</feature>
<evidence type="ECO:0000256" key="5">
    <source>
        <dbReference type="ARBA" id="ARBA00022741"/>
    </source>
</evidence>
<dbReference type="InterPro" id="IPR000014">
    <property type="entry name" value="PAS"/>
</dbReference>
<keyword evidence="9" id="KW-0472">Membrane</keyword>
<evidence type="ECO:0000256" key="8">
    <source>
        <dbReference type="ARBA" id="ARBA00023012"/>
    </source>
</evidence>
<comment type="catalytic activity">
    <reaction evidence="1">
        <text>ATP + protein L-histidine = ADP + protein N-phospho-L-histidine.</text>
        <dbReference type="EC" id="2.7.13.3"/>
    </reaction>
</comment>
<feature type="transmembrane region" description="Helical" evidence="9">
    <location>
        <begin position="172"/>
        <end position="193"/>
    </location>
</feature>
<protein>
    <recommendedName>
        <fullName evidence="2">histidine kinase</fullName>
        <ecNumber evidence="2">2.7.13.3</ecNumber>
    </recommendedName>
</protein>
<keyword evidence="9" id="KW-1133">Transmembrane helix</keyword>
<dbReference type="EMBL" id="MGDI01000031">
    <property type="protein sequence ID" value="OGL52621.1"/>
    <property type="molecule type" value="Genomic_DNA"/>
</dbReference>
<dbReference type="InterPro" id="IPR001610">
    <property type="entry name" value="PAC"/>
</dbReference>
<dbReference type="GO" id="GO:0005524">
    <property type="term" value="F:ATP binding"/>
    <property type="evidence" value="ECO:0007669"/>
    <property type="project" value="UniProtKB-KW"/>
</dbReference>
<evidence type="ECO:0000259" key="10">
    <source>
        <dbReference type="PROSITE" id="PS50109"/>
    </source>
</evidence>
<dbReference type="PANTHER" id="PTHR43065:SF42">
    <property type="entry name" value="TWO-COMPONENT SENSOR PPRA"/>
    <property type="match status" value="1"/>
</dbReference>
<feature type="transmembrane region" description="Helical" evidence="9">
    <location>
        <begin position="199"/>
        <end position="218"/>
    </location>
</feature>
<dbReference type="InterPro" id="IPR036097">
    <property type="entry name" value="HisK_dim/P_sf"/>
</dbReference>
<keyword evidence="8" id="KW-0902">Two-component regulatory system</keyword>
<keyword evidence="4" id="KW-0808">Transferase</keyword>
<dbReference type="GO" id="GO:0000155">
    <property type="term" value="F:phosphorelay sensor kinase activity"/>
    <property type="evidence" value="ECO:0007669"/>
    <property type="project" value="InterPro"/>
</dbReference>
<evidence type="ECO:0000256" key="3">
    <source>
        <dbReference type="ARBA" id="ARBA00022553"/>
    </source>
</evidence>
<gene>
    <name evidence="13" type="ORF">A3G31_11705</name>
</gene>
<dbReference type="NCBIfam" id="TIGR00229">
    <property type="entry name" value="sensory_box"/>
    <property type="match status" value="2"/>
</dbReference>
<dbReference type="SUPFAM" id="SSF55874">
    <property type="entry name" value="ATPase domain of HSP90 chaperone/DNA topoisomerase II/histidine kinase"/>
    <property type="match status" value="1"/>
</dbReference>
<comment type="caution">
    <text evidence="13">The sequence shown here is derived from an EMBL/GenBank/DDBJ whole genome shotgun (WGS) entry which is preliminary data.</text>
</comment>
<evidence type="ECO:0000256" key="9">
    <source>
        <dbReference type="SAM" id="Phobius"/>
    </source>
</evidence>
<accession>A0A1F7SFU9</accession>
<evidence type="ECO:0000256" key="4">
    <source>
        <dbReference type="ARBA" id="ARBA00022679"/>
    </source>
</evidence>
<dbReference type="STRING" id="1817883.A3G31_11705"/>
<dbReference type="InterPro" id="IPR003594">
    <property type="entry name" value="HATPase_dom"/>
</dbReference>
<dbReference type="SMART" id="SM00387">
    <property type="entry name" value="HATPase_c"/>
    <property type="match status" value="1"/>
</dbReference>
<dbReference type="SMART" id="SM00086">
    <property type="entry name" value="PAC"/>
    <property type="match status" value="1"/>
</dbReference>
<feature type="domain" description="PAS" evidence="11">
    <location>
        <begin position="352"/>
        <end position="405"/>
    </location>
</feature>
<proteinExistence type="predicted"/>
<dbReference type="Pfam" id="PF02518">
    <property type="entry name" value="HATPase_c"/>
    <property type="match status" value="1"/>
</dbReference>
<feature type="domain" description="PAS" evidence="11">
    <location>
        <begin position="226"/>
        <end position="266"/>
    </location>
</feature>
<feature type="transmembrane region" description="Helical" evidence="9">
    <location>
        <begin position="64"/>
        <end position="86"/>
    </location>
</feature>
<name>A0A1F7SFU9_9BACT</name>
<dbReference type="InterPro" id="IPR013767">
    <property type="entry name" value="PAS_fold"/>
</dbReference>
<dbReference type="Gene3D" id="3.30.450.20">
    <property type="entry name" value="PAS domain"/>
    <property type="match status" value="2"/>
</dbReference>
<dbReference type="SMART" id="SM00091">
    <property type="entry name" value="PAS"/>
    <property type="match status" value="2"/>
</dbReference>
<dbReference type="PROSITE" id="PS50112">
    <property type="entry name" value="PAS"/>
    <property type="match status" value="2"/>
</dbReference>
<organism evidence="13 14">
    <name type="scientific">Candidatus Schekmanbacteria bacterium RIFCSPLOWO2_12_FULL_38_15</name>
    <dbReference type="NCBI Taxonomy" id="1817883"/>
    <lineage>
        <taxon>Bacteria</taxon>
        <taxon>Candidatus Schekmaniibacteriota</taxon>
    </lineage>
</organism>
<keyword evidence="5" id="KW-0547">Nucleotide-binding</keyword>
<dbReference type="PRINTS" id="PR00344">
    <property type="entry name" value="BCTRLSENSOR"/>
</dbReference>
<evidence type="ECO:0000313" key="13">
    <source>
        <dbReference type="EMBL" id="OGL52621.1"/>
    </source>
</evidence>
<dbReference type="CDD" id="cd00130">
    <property type="entry name" value="PAS"/>
    <property type="match status" value="2"/>
</dbReference>
<keyword evidence="7" id="KW-0067">ATP-binding</keyword>
<dbReference type="AlphaFoldDB" id="A0A1F7SFU9"/>
<reference evidence="13 14" key="1">
    <citation type="journal article" date="2016" name="Nat. Commun.">
        <title>Thousands of microbial genomes shed light on interconnected biogeochemical processes in an aquifer system.</title>
        <authorList>
            <person name="Anantharaman K."/>
            <person name="Brown C.T."/>
            <person name="Hug L.A."/>
            <person name="Sharon I."/>
            <person name="Castelle C.J."/>
            <person name="Probst A.J."/>
            <person name="Thomas B.C."/>
            <person name="Singh A."/>
            <person name="Wilkins M.J."/>
            <person name="Karaoz U."/>
            <person name="Brodie E.L."/>
            <person name="Williams K.H."/>
            <person name="Hubbard S.S."/>
            <person name="Banfield J.F."/>
        </authorList>
    </citation>
    <scope>NUCLEOTIDE SEQUENCE [LARGE SCALE GENOMIC DNA]</scope>
</reference>
<dbReference type="Pfam" id="PF13426">
    <property type="entry name" value="PAS_9"/>
    <property type="match status" value="1"/>
</dbReference>
<feature type="transmembrane region" description="Helical" evidence="9">
    <location>
        <begin position="33"/>
        <end position="52"/>
    </location>
</feature>
<evidence type="ECO:0000259" key="11">
    <source>
        <dbReference type="PROSITE" id="PS50112"/>
    </source>
</evidence>
<dbReference type="GO" id="GO:0006355">
    <property type="term" value="P:regulation of DNA-templated transcription"/>
    <property type="evidence" value="ECO:0007669"/>
    <property type="project" value="InterPro"/>
</dbReference>
<dbReference type="InterPro" id="IPR035965">
    <property type="entry name" value="PAS-like_dom_sf"/>
</dbReference>
<evidence type="ECO:0000256" key="1">
    <source>
        <dbReference type="ARBA" id="ARBA00000085"/>
    </source>
</evidence>
<feature type="domain" description="Histidine kinase" evidence="10">
    <location>
        <begin position="487"/>
        <end position="712"/>
    </location>
</feature>
<evidence type="ECO:0000313" key="14">
    <source>
        <dbReference type="Proteomes" id="UP000178082"/>
    </source>
</evidence>
<dbReference type="InterPro" id="IPR004358">
    <property type="entry name" value="Sig_transdc_His_kin-like_C"/>
</dbReference>
<dbReference type="Pfam" id="PF00512">
    <property type="entry name" value="HisKA"/>
    <property type="match status" value="1"/>
</dbReference>
<dbReference type="Pfam" id="PF00989">
    <property type="entry name" value="PAS"/>
    <property type="match status" value="1"/>
</dbReference>
<dbReference type="SUPFAM" id="SSF55785">
    <property type="entry name" value="PYP-like sensor domain (PAS domain)"/>
    <property type="match status" value="2"/>
</dbReference>
<keyword evidence="3" id="KW-0597">Phosphoprotein</keyword>
<evidence type="ECO:0000256" key="7">
    <source>
        <dbReference type="ARBA" id="ARBA00022840"/>
    </source>
</evidence>
<dbReference type="InterPro" id="IPR005467">
    <property type="entry name" value="His_kinase_dom"/>
</dbReference>
<dbReference type="InterPro" id="IPR000700">
    <property type="entry name" value="PAS-assoc_C"/>
</dbReference>
<dbReference type="SMART" id="SM00388">
    <property type="entry name" value="HisKA"/>
    <property type="match status" value="1"/>
</dbReference>
<dbReference type="PANTHER" id="PTHR43065">
    <property type="entry name" value="SENSOR HISTIDINE KINASE"/>
    <property type="match status" value="1"/>
</dbReference>
<dbReference type="SUPFAM" id="SSF47384">
    <property type="entry name" value="Homodimeric domain of signal transducing histidine kinase"/>
    <property type="match status" value="1"/>
</dbReference>
<feature type="transmembrane region" description="Helical" evidence="9">
    <location>
        <begin position="6"/>
        <end position="21"/>
    </location>
</feature>
<dbReference type="InterPro" id="IPR003661">
    <property type="entry name" value="HisK_dim/P_dom"/>
</dbReference>